<accession>A0A926D5F5</accession>
<dbReference type="Pfam" id="PF01844">
    <property type="entry name" value="HNH"/>
    <property type="match status" value="1"/>
</dbReference>
<keyword evidence="1" id="KW-0540">Nuclease</keyword>
<dbReference type="GO" id="GO:0016787">
    <property type="term" value="F:hydrolase activity"/>
    <property type="evidence" value="ECO:0007669"/>
    <property type="project" value="UniProtKB-KW"/>
</dbReference>
<proteinExistence type="inferred from homology"/>
<dbReference type="GO" id="GO:0004519">
    <property type="term" value="F:endonuclease activity"/>
    <property type="evidence" value="ECO:0007669"/>
    <property type="project" value="UniProtKB-KW"/>
</dbReference>
<dbReference type="GO" id="GO:0003676">
    <property type="term" value="F:nucleic acid binding"/>
    <property type="evidence" value="ECO:0007669"/>
    <property type="project" value="InterPro"/>
</dbReference>
<dbReference type="EMBL" id="JACRSR010000003">
    <property type="protein sequence ID" value="MBC8531744.1"/>
    <property type="molecule type" value="Genomic_DNA"/>
</dbReference>
<protein>
    <recommendedName>
        <fullName evidence="4">Putative HNH nuclease YajD</fullName>
    </recommendedName>
</protein>
<keyword evidence="7" id="KW-1185">Reference proteome</keyword>
<dbReference type="CDD" id="cd00085">
    <property type="entry name" value="HNHc"/>
    <property type="match status" value="1"/>
</dbReference>
<gene>
    <name evidence="6" type="ORF">H8696_07770</name>
</gene>
<dbReference type="PANTHER" id="PTHR41286">
    <property type="entry name" value="HNH NUCLEASE YAJD-RELATED"/>
    <property type="match status" value="1"/>
</dbReference>
<evidence type="ECO:0000259" key="5">
    <source>
        <dbReference type="SMART" id="SM00507"/>
    </source>
</evidence>
<organism evidence="6 7">
    <name type="scientific">Gehongia tenuis</name>
    <dbReference type="NCBI Taxonomy" id="2763655"/>
    <lineage>
        <taxon>Bacteria</taxon>
        <taxon>Bacillati</taxon>
        <taxon>Bacillota</taxon>
        <taxon>Clostridia</taxon>
        <taxon>Christensenellales</taxon>
        <taxon>Christensenellaceae</taxon>
        <taxon>Gehongia</taxon>
    </lineage>
</organism>
<dbReference type="SMART" id="SM00507">
    <property type="entry name" value="HNHc"/>
    <property type="match status" value="1"/>
</dbReference>
<dbReference type="Gene3D" id="1.10.30.50">
    <property type="match status" value="1"/>
</dbReference>
<dbReference type="InterPro" id="IPR002711">
    <property type="entry name" value="HNH"/>
</dbReference>
<evidence type="ECO:0000313" key="6">
    <source>
        <dbReference type="EMBL" id="MBC8531744.1"/>
    </source>
</evidence>
<evidence type="ECO:0000313" key="7">
    <source>
        <dbReference type="Proteomes" id="UP000623172"/>
    </source>
</evidence>
<evidence type="ECO:0000256" key="4">
    <source>
        <dbReference type="ARBA" id="ARBA00040194"/>
    </source>
</evidence>
<name>A0A926D5F5_9FIRM</name>
<comment type="similarity">
    <text evidence="3">Belongs to the HNH nuclease family.</text>
</comment>
<evidence type="ECO:0000256" key="2">
    <source>
        <dbReference type="ARBA" id="ARBA00022801"/>
    </source>
</evidence>
<keyword evidence="6" id="KW-0255">Endonuclease</keyword>
<keyword evidence="2" id="KW-0378">Hydrolase</keyword>
<reference evidence="6" key="1">
    <citation type="submission" date="2020-08" db="EMBL/GenBank/DDBJ databases">
        <title>Genome public.</title>
        <authorList>
            <person name="Liu C."/>
            <person name="Sun Q."/>
        </authorList>
    </citation>
    <scope>NUCLEOTIDE SEQUENCE</scope>
    <source>
        <strain evidence="6">NSJ-53</strain>
    </source>
</reference>
<evidence type="ECO:0000256" key="1">
    <source>
        <dbReference type="ARBA" id="ARBA00022722"/>
    </source>
</evidence>
<dbReference type="PANTHER" id="PTHR41286:SF1">
    <property type="entry name" value="HNH NUCLEASE YAJD-RELATED"/>
    <property type="match status" value="1"/>
</dbReference>
<sequence>MYIRRSTIILWRAHKIFCEGPINGRRMMAKDFYHEAVWKRLREQALIRDHYLCQRCLLSGKLKRATTVHHVCPVDRYPAQALDIGNLQSVCAQCHNQLHPNRGQGAADGPCSWDGVRVIKP</sequence>
<dbReference type="GO" id="GO:0008270">
    <property type="term" value="F:zinc ion binding"/>
    <property type="evidence" value="ECO:0007669"/>
    <property type="project" value="InterPro"/>
</dbReference>
<dbReference type="InterPro" id="IPR003615">
    <property type="entry name" value="HNH_nuc"/>
</dbReference>
<feature type="domain" description="HNH nuclease" evidence="5">
    <location>
        <begin position="40"/>
        <end position="96"/>
    </location>
</feature>
<dbReference type="AlphaFoldDB" id="A0A926D5F5"/>
<dbReference type="Proteomes" id="UP000623172">
    <property type="component" value="Unassembled WGS sequence"/>
</dbReference>
<comment type="caution">
    <text evidence="6">The sequence shown here is derived from an EMBL/GenBank/DDBJ whole genome shotgun (WGS) entry which is preliminary data.</text>
</comment>
<evidence type="ECO:0000256" key="3">
    <source>
        <dbReference type="ARBA" id="ARBA00038412"/>
    </source>
</evidence>
<dbReference type="GO" id="GO:0005829">
    <property type="term" value="C:cytosol"/>
    <property type="evidence" value="ECO:0007669"/>
    <property type="project" value="TreeGrafter"/>
</dbReference>